<accession>A0A317JYF6</accession>
<evidence type="ECO:0000313" key="3">
    <source>
        <dbReference type="Proteomes" id="UP000245683"/>
    </source>
</evidence>
<keyword evidence="3" id="KW-1185">Reference proteome</keyword>
<gene>
    <name evidence="2" type="ORF">DLJ46_20220</name>
</gene>
<sequence length="184" mass="19725">MRFSVVETGYDQRQVDSCLNELGIRLTRLAARAESAAGVGREWDQIRQEATHLLDLLERRVAATEVDAAVVRSGATAVEREAAELLARARSELDAAREEARVVRERAYAEAVQARREFEAALLARRRREARSEEILAGVTVEAVPADTPTAAAAVPPSGVPATRVAAGAVAEAPVESPSERSAA</sequence>
<dbReference type="RefSeq" id="WP_109946200.1">
    <property type="nucleotide sequence ID" value="NZ_QGSV01000238.1"/>
</dbReference>
<name>A0A317JYF6_9ACTN</name>
<organism evidence="2 3">
    <name type="scientific">Micromonospora globispora</name>
    <dbReference type="NCBI Taxonomy" id="1450148"/>
    <lineage>
        <taxon>Bacteria</taxon>
        <taxon>Bacillati</taxon>
        <taxon>Actinomycetota</taxon>
        <taxon>Actinomycetes</taxon>
        <taxon>Micromonosporales</taxon>
        <taxon>Micromonosporaceae</taxon>
        <taxon>Micromonospora</taxon>
    </lineage>
</organism>
<dbReference type="EMBL" id="QGSV01000238">
    <property type="protein sequence ID" value="PWU45806.1"/>
    <property type="molecule type" value="Genomic_DNA"/>
</dbReference>
<keyword evidence="1" id="KW-0175">Coiled coil</keyword>
<feature type="coiled-coil region" evidence="1">
    <location>
        <begin position="47"/>
        <end position="106"/>
    </location>
</feature>
<dbReference type="OrthoDB" id="3406104at2"/>
<reference evidence="3" key="1">
    <citation type="submission" date="2018-05" db="EMBL/GenBank/DDBJ databases">
        <title>Micromonospora globispora sp. nov. and Micromonospora rugosa sp. nov., isolated from marine sediment.</title>
        <authorList>
            <person name="Carro L."/>
            <person name="Aysel V."/>
            <person name="Cetin D."/>
            <person name="Igual J.M."/>
            <person name="Klenk H.-P."/>
            <person name="Trujillo M.E."/>
            <person name="Sahin N."/>
        </authorList>
    </citation>
    <scope>NUCLEOTIDE SEQUENCE [LARGE SCALE GENOMIC DNA]</scope>
    <source>
        <strain evidence="3">S2904</strain>
    </source>
</reference>
<dbReference type="Proteomes" id="UP000245683">
    <property type="component" value="Unassembled WGS sequence"/>
</dbReference>
<dbReference type="AlphaFoldDB" id="A0A317JYF6"/>
<protein>
    <submittedName>
        <fullName evidence="2">ATPase</fullName>
    </submittedName>
</protein>
<comment type="caution">
    <text evidence="2">The sequence shown here is derived from an EMBL/GenBank/DDBJ whole genome shotgun (WGS) entry which is preliminary data.</text>
</comment>
<evidence type="ECO:0000256" key="1">
    <source>
        <dbReference type="SAM" id="Coils"/>
    </source>
</evidence>
<evidence type="ECO:0000313" key="2">
    <source>
        <dbReference type="EMBL" id="PWU45806.1"/>
    </source>
</evidence>
<proteinExistence type="predicted"/>